<dbReference type="GO" id="GO:0003341">
    <property type="term" value="P:cilium movement"/>
    <property type="evidence" value="ECO:0007669"/>
    <property type="project" value="TreeGrafter"/>
</dbReference>
<feature type="non-terminal residue" evidence="1">
    <location>
        <position position="1"/>
    </location>
</feature>
<dbReference type="PANTHER" id="PTHR23053">
    <property type="entry name" value="DLEC1 DELETED IN LUNG AND ESOPHAGEAL CANCER 1"/>
    <property type="match status" value="1"/>
</dbReference>
<dbReference type="InterPro" id="IPR013783">
    <property type="entry name" value="Ig-like_fold"/>
</dbReference>
<proteinExistence type="predicted"/>
<dbReference type="EMBL" id="CAJOBP010035038">
    <property type="protein sequence ID" value="CAF4703935.1"/>
    <property type="molecule type" value="Genomic_DNA"/>
</dbReference>
<evidence type="ECO:0000313" key="2">
    <source>
        <dbReference type="Proteomes" id="UP000663873"/>
    </source>
</evidence>
<dbReference type="AlphaFoldDB" id="A0A821IID6"/>
<sequence length="291" mass="33239">INDLTRKATAASAIFEVGKKIALDVVFKPKTTQGPQRYEGALRLVVVDNQYEDTIVQLIGESYTDDITLDNIHGLVMADEPLTIESGQQTIVEEDAPVALSNTINFGEIHLNESRQILFSITNHHQKDSVRFEWPDHPQCTFSPRVGHLHAGCTKDVQVTFKTNKPIQLTKEKLLCSIIKITFDRPVNEVPDWDDRMRSVKWIDVSAPATDSTNAETQRSNRPARKKVVEADIEPAHQRIEEQTRILDIYASAVADYCRYKCSEFEIRYFDTAILQTRIHEYVLFVLHMNQ</sequence>
<protein>
    <recommendedName>
        <fullName evidence="3">HYDIN</fullName>
    </recommendedName>
</protein>
<reference evidence="1" key="1">
    <citation type="submission" date="2021-02" db="EMBL/GenBank/DDBJ databases">
        <authorList>
            <person name="Nowell W R."/>
        </authorList>
    </citation>
    <scope>NUCLEOTIDE SEQUENCE</scope>
</reference>
<dbReference type="GO" id="GO:1904158">
    <property type="term" value="P:axonemal central apparatus assembly"/>
    <property type="evidence" value="ECO:0007669"/>
    <property type="project" value="TreeGrafter"/>
</dbReference>
<dbReference type="PANTHER" id="PTHR23053:SF0">
    <property type="entry name" value="HYDROCEPHALUS-INDUCING PROTEIN HOMOLOG"/>
    <property type="match status" value="1"/>
</dbReference>
<gene>
    <name evidence="1" type="ORF">UJA718_LOCUS36384</name>
</gene>
<accession>A0A821IID6</accession>
<dbReference type="GO" id="GO:0005930">
    <property type="term" value="C:axoneme"/>
    <property type="evidence" value="ECO:0007669"/>
    <property type="project" value="TreeGrafter"/>
</dbReference>
<name>A0A821IID6_9BILA</name>
<dbReference type="Gene3D" id="2.60.40.10">
    <property type="entry name" value="Immunoglobulins"/>
    <property type="match status" value="1"/>
</dbReference>
<evidence type="ECO:0008006" key="3">
    <source>
        <dbReference type="Google" id="ProtNLM"/>
    </source>
</evidence>
<dbReference type="InterPro" id="IPR033305">
    <property type="entry name" value="Hydin-like"/>
</dbReference>
<dbReference type="Proteomes" id="UP000663873">
    <property type="component" value="Unassembled WGS sequence"/>
</dbReference>
<organism evidence="1 2">
    <name type="scientific">Rotaria socialis</name>
    <dbReference type="NCBI Taxonomy" id="392032"/>
    <lineage>
        <taxon>Eukaryota</taxon>
        <taxon>Metazoa</taxon>
        <taxon>Spiralia</taxon>
        <taxon>Gnathifera</taxon>
        <taxon>Rotifera</taxon>
        <taxon>Eurotatoria</taxon>
        <taxon>Bdelloidea</taxon>
        <taxon>Philodinida</taxon>
        <taxon>Philodinidae</taxon>
        <taxon>Rotaria</taxon>
    </lineage>
</organism>
<keyword evidence="2" id="KW-1185">Reference proteome</keyword>
<evidence type="ECO:0000313" key="1">
    <source>
        <dbReference type="EMBL" id="CAF4703935.1"/>
    </source>
</evidence>
<comment type="caution">
    <text evidence="1">The sequence shown here is derived from an EMBL/GenBank/DDBJ whole genome shotgun (WGS) entry which is preliminary data.</text>
</comment>